<dbReference type="CDD" id="cd22424">
    <property type="entry name" value="KH-I_MEX3_rpt2"/>
    <property type="match status" value="1"/>
</dbReference>
<dbReference type="SMART" id="SM00322">
    <property type="entry name" value="KH"/>
    <property type="match status" value="2"/>
</dbReference>
<organism evidence="14">
    <name type="scientific">Halocynthia roretzi</name>
    <name type="common">Sea squirt</name>
    <name type="synonym">Cynthia roretzi</name>
    <dbReference type="NCBI Taxonomy" id="7729"/>
    <lineage>
        <taxon>Eukaryota</taxon>
        <taxon>Metazoa</taxon>
        <taxon>Chordata</taxon>
        <taxon>Tunicata</taxon>
        <taxon>Ascidiacea</taxon>
        <taxon>Stolidobranchia</taxon>
        <taxon>Pyuridae</taxon>
        <taxon>Halocynthia</taxon>
    </lineage>
</organism>
<feature type="region of interest" description="Disordered" evidence="12">
    <location>
        <begin position="142"/>
        <end position="166"/>
    </location>
</feature>
<feature type="compositionally biased region" description="Polar residues" evidence="12">
    <location>
        <begin position="153"/>
        <end position="166"/>
    </location>
</feature>
<dbReference type="FunFam" id="3.30.1370.10:FF:000012">
    <property type="entry name" value="Mex-3 RNA-binding family member D"/>
    <property type="match status" value="1"/>
</dbReference>
<dbReference type="CDD" id="cd22423">
    <property type="entry name" value="KH-I_MEX3_rpt1"/>
    <property type="match status" value="1"/>
</dbReference>
<dbReference type="Pfam" id="PF13920">
    <property type="entry name" value="zf-C3HC4_3"/>
    <property type="match status" value="1"/>
</dbReference>
<evidence type="ECO:0000256" key="3">
    <source>
        <dbReference type="ARBA" id="ARBA00022490"/>
    </source>
</evidence>
<keyword evidence="5" id="KW-0677">Repeat</keyword>
<dbReference type="SMART" id="SM00184">
    <property type="entry name" value="RING"/>
    <property type="match status" value="1"/>
</dbReference>
<sequence length="574" mass="61378">MSSPVGFQDLESPTPSGNSQEDQRALQIALELSNLGLLGTGDDDSSTSSYDEITKSKKSQNMTECVPVPSSEHVAEIVGRQGCKIKALRAKTSTYIKTPVRGEEPVFVVTGRKEDVAMARREIQSAAEHFTQIRATRNKSGVVGNTAVPNLPPTGNTSPTDLTSPGTITLQVRVPYRVVGLVVGPKGATIKRIQQQTHTYIVTPSRDKEPVFEVTGLPENVEKAKEEIEAHIAARTGSQHRDVDDDFASNGTLVGSPANCLVQDKTTSAFTPYRAAAPHNQPRSSVADAFGYGLQRMDSNPFFHCNMNVYAAKYQENQQNHLLNMANRGMGMYARNQIDAKLDTYTSNPLEYENQAIPATSAWTNVDFNNPASVSFRLMSAESNNLNQNMGSMISPPACINGSAQHPRLSPTLSDPDFPINSFLSPSNLQSPLSNMSNMSRNPIQRVGSDSVDSTGSSIHSLDLAAAIATGLHKTTSNGINIESGYSSGGTTDSQTSGSPVDTLNCNTLGNLRTGSPPRVCVMCNEGSVMAALVPCGHNLFCYECAQKAASSSAHCPCCNQIATMALLIKTGPA</sequence>
<evidence type="ECO:0000256" key="5">
    <source>
        <dbReference type="ARBA" id="ARBA00022737"/>
    </source>
</evidence>
<accession>Q8MXW1</accession>
<reference evidence="14" key="1">
    <citation type="journal article" date="2003" name="Gene Expr. Patterns">
        <title>Localization and expression pattern of type I postplasmic mRNAs in embryos of the ascidian Halocynthia roretzi.</title>
        <authorList>
            <person name="Nakamura Y."/>
            <person name="Makabe K.W."/>
            <person name="Nishida H."/>
        </authorList>
    </citation>
    <scope>NUCLEOTIDE SEQUENCE</scope>
</reference>
<keyword evidence="3" id="KW-0963">Cytoplasm</keyword>
<evidence type="ECO:0000256" key="2">
    <source>
        <dbReference type="ARBA" id="ARBA00004496"/>
    </source>
</evidence>
<dbReference type="FunFam" id="3.30.1370.10:FF:000013">
    <property type="entry name" value="Mex-3 RNA-binding family member B"/>
    <property type="match status" value="1"/>
</dbReference>
<dbReference type="GO" id="GO:0005634">
    <property type="term" value="C:nucleus"/>
    <property type="evidence" value="ECO:0007669"/>
    <property type="project" value="UniProtKB-SubCell"/>
</dbReference>
<dbReference type="Gene3D" id="3.30.40.10">
    <property type="entry name" value="Zinc/RING finger domain, C3HC4 (zinc finger)"/>
    <property type="match status" value="1"/>
</dbReference>
<dbReference type="InterPro" id="IPR036612">
    <property type="entry name" value="KH_dom_type_1_sf"/>
</dbReference>
<dbReference type="GO" id="GO:0008270">
    <property type="term" value="F:zinc ion binding"/>
    <property type="evidence" value="ECO:0007669"/>
    <property type="project" value="UniProtKB-KW"/>
</dbReference>
<dbReference type="SUPFAM" id="SSF54791">
    <property type="entry name" value="Eukaryotic type KH-domain (KH-domain type I)"/>
    <property type="match status" value="2"/>
</dbReference>
<feature type="compositionally biased region" description="Polar residues" evidence="12">
    <location>
        <begin position="1"/>
        <end position="20"/>
    </location>
</feature>
<dbReference type="Pfam" id="PF00013">
    <property type="entry name" value="KH_1"/>
    <property type="match status" value="2"/>
</dbReference>
<evidence type="ECO:0000256" key="7">
    <source>
        <dbReference type="ARBA" id="ARBA00022833"/>
    </source>
</evidence>
<keyword evidence="4" id="KW-0479">Metal-binding</keyword>
<evidence type="ECO:0000256" key="4">
    <source>
        <dbReference type="ARBA" id="ARBA00022723"/>
    </source>
</evidence>
<dbReference type="InterPro" id="IPR013083">
    <property type="entry name" value="Znf_RING/FYVE/PHD"/>
</dbReference>
<evidence type="ECO:0000313" key="14">
    <source>
        <dbReference type="EMBL" id="BAC10968.1"/>
    </source>
</evidence>
<dbReference type="EMBL" id="AB091123">
    <property type="protein sequence ID" value="BAC10968.1"/>
    <property type="molecule type" value="mRNA"/>
</dbReference>
<evidence type="ECO:0000256" key="6">
    <source>
        <dbReference type="ARBA" id="ARBA00022771"/>
    </source>
</evidence>
<dbReference type="InterPro" id="IPR004087">
    <property type="entry name" value="KH_dom"/>
</dbReference>
<dbReference type="InterPro" id="IPR004088">
    <property type="entry name" value="KH_dom_type_1"/>
</dbReference>
<dbReference type="InterPro" id="IPR047227">
    <property type="entry name" value="MEX3"/>
</dbReference>
<evidence type="ECO:0000259" key="13">
    <source>
        <dbReference type="PROSITE" id="PS50089"/>
    </source>
</evidence>
<dbReference type="AlphaFoldDB" id="Q8MXW1"/>
<evidence type="ECO:0000256" key="1">
    <source>
        <dbReference type="ARBA" id="ARBA00004123"/>
    </source>
</evidence>
<dbReference type="Gene3D" id="3.30.1370.10">
    <property type="entry name" value="K Homology domain, type 1"/>
    <property type="match status" value="2"/>
</dbReference>
<keyword evidence="8 10" id="KW-0694">RNA-binding</keyword>
<dbReference type="GO" id="GO:0003723">
    <property type="term" value="F:RNA binding"/>
    <property type="evidence" value="ECO:0007669"/>
    <property type="project" value="UniProtKB-UniRule"/>
</dbReference>
<dbReference type="PROSITE" id="PS50084">
    <property type="entry name" value="KH_TYPE_1"/>
    <property type="match status" value="2"/>
</dbReference>
<evidence type="ECO:0000256" key="12">
    <source>
        <dbReference type="SAM" id="MobiDB-lite"/>
    </source>
</evidence>
<evidence type="ECO:0000256" key="8">
    <source>
        <dbReference type="ARBA" id="ARBA00022884"/>
    </source>
</evidence>
<feature type="region of interest" description="Disordered" evidence="12">
    <location>
        <begin position="1"/>
        <end position="24"/>
    </location>
</feature>
<feature type="domain" description="RING-type" evidence="13">
    <location>
        <begin position="521"/>
        <end position="560"/>
    </location>
</feature>
<proteinExistence type="evidence at transcript level"/>
<dbReference type="PROSITE" id="PS50089">
    <property type="entry name" value="ZF_RING_2"/>
    <property type="match status" value="1"/>
</dbReference>
<name>Q8MXW1_HALRO</name>
<dbReference type="InterPro" id="IPR001841">
    <property type="entry name" value="Znf_RING"/>
</dbReference>
<dbReference type="GO" id="GO:0005737">
    <property type="term" value="C:cytoplasm"/>
    <property type="evidence" value="ECO:0007669"/>
    <property type="project" value="UniProtKB-SubCell"/>
</dbReference>
<dbReference type="CDD" id="cd16518">
    <property type="entry name" value="RING-HC_MEX3"/>
    <property type="match status" value="1"/>
</dbReference>
<dbReference type="InterPro" id="IPR047226">
    <property type="entry name" value="KH-I_MEX3_rpt2"/>
</dbReference>
<evidence type="ECO:0000256" key="10">
    <source>
        <dbReference type="PROSITE-ProRule" id="PRU00117"/>
    </source>
</evidence>
<dbReference type="PANTHER" id="PTHR23285">
    <property type="entry name" value="RING FINGER AND KH DOMAIN CONTAINING PROTEIN 1"/>
    <property type="match status" value="1"/>
</dbReference>
<keyword evidence="6 11" id="KW-0863">Zinc-finger</keyword>
<evidence type="ECO:0000256" key="11">
    <source>
        <dbReference type="PROSITE-ProRule" id="PRU00175"/>
    </source>
</evidence>
<dbReference type="SUPFAM" id="SSF57850">
    <property type="entry name" value="RING/U-box"/>
    <property type="match status" value="1"/>
</dbReference>
<protein>
    <submittedName>
        <fullName evidence="14">PEM-3</fullName>
    </submittedName>
</protein>
<gene>
    <name evidence="14" type="primary">HrPEM-3</name>
</gene>
<dbReference type="PANTHER" id="PTHR23285:SF7">
    <property type="entry name" value="LD09246P1"/>
    <property type="match status" value="1"/>
</dbReference>
<comment type="subcellular location">
    <subcellularLocation>
        <location evidence="2">Cytoplasm</location>
    </subcellularLocation>
    <subcellularLocation>
        <location evidence="1">Nucleus</location>
    </subcellularLocation>
</comment>
<keyword evidence="9" id="KW-0539">Nucleus</keyword>
<keyword evidence="7" id="KW-0862">Zinc</keyword>
<dbReference type="InterPro" id="IPR047228">
    <property type="entry name" value="KH-I_MEX3_rpt1"/>
</dbReference>
<evidence type="ECO:0000256" key="9">
    <source>
        <dbReference type="ARBA" id="ARBA00023242"/>
    </source>
</evidence>